<dbReference type="InterPro" id="IPR046909">
    <property type="entry name" value="cREC_REC"/>
</dbReference>
<dbReference type="Pfam" id="PF20274">
    <property type="entry name" value="cREC_REC"/>
    <property type="match status" value="1"/>
</dbReference>
<dbReference type="EMBL" id="BMIX01000001">
    <property type="protein sequence ID" value="GGG23377.1"/>
    <property type="molecule type" value="Genomic_DNA"/>
</dbReference>
<reference evidence="3" key="1">
    <citation type="journal article" date="2019" name="Int. J. Syst. Evol. Microbiol.">
        <title>The Global Catalogue of Microorganisms (GCM) 10K type strain sequencing project: providing services to taxonomists for standard genome sequencing and annotation.</title>
        <authorList>
            <consortium name="The Broad Institute Genomics Platform"/>
            <consortium name="The Broad Institute Genome Sequencing Center for Infectious Disease"/>
            <person name="Wu L."/>
            <person name="Ma J."/>
        </authorList>
    </citation>
    <scope>NUCLEOTIDE SEQUENCE [LARGE SCALE GENOMIC DNA]</scope>
    <source>
        <strain evidence="3">CGMCC 1.15422</strain>
    </source>
</reference>
<dbReference type="Proteomes" id="UP000605733">
    <property type="component" value="Unassembled WGS sequence"/>
</dbReference>
<evidence type="ECO:0000313" key="3">
    <source>
        <dbReference type="Proteomes" id="UP000605733"/>
    </source>
</evidence>
<comment type="caution">
    <text evidence="2">The sequence shown here is derived from an EMBL/GenBank/DDBJ whole genome shotgun (WGS) entry which is preliminary data.</text>
</comment>
<gene>
    <name evidence="2" type="ORF">GCM10011532_03120</name>
</gene>
<name>A0ABQ1WDB3_9FLAO</name>
<sequence>MDSKIIKRRTLIWLDDLRDPKDVRLDWLAYSPIGKEVEVIWVKNMQEFVNWIQKNGLPDGICFDHDLGENQPTGYDCAKWLVEYCLDNKVLPPLWACQSANPVGKVNINRLLKSFILRFEAGFR</sequence>
<evidence type="ECO:0000313" key="2">
    <source>
        <dbReference type="EMBL" id="GGG23377.1"/>
    </source>
</evidence>
<protein>
    <recommendedName>
        <fullName evidence="1">Cyclic-phosphate processing Receiver domain-containing protein</fullName>
    </recommendedName>
</protein>
<feature type="domain" description="Cyclic-phosphate processing Receiver" evidence="1">
    <location>
        <begin position="11"/>
        <end position="113"/>
    </location>
</feature>
<proteinExistence type="predicted"/>
<keyword evidence="3" id="KW-1185">Reference proteome</keyword>
<organism evidence="2 3">
    <name type="scientific">Christiangramia forsetii</name>
    <dbReference type="NCBI Taxonomy" id="411153"/>
    <lineage>
        <taxon>Bacteria</taxon>
        <taxon>Pseudomonadati</taxon>
        <taxon>Bacteroidota</taxon>
        <taxon>Flavobacteriia</taxon>
        <taxon>Flavobacteriales</taxon>
        <taxon>Flavobacteriaceae</taxon>
        <taxon>Christiangramia</taxon>
    </lineage>
</organism>
<evidence type="ECO:0000259" key="1">
    <source>
        <dbReference type="Pfam" id="PF20274"/>
    </source>
</evidence>
<accession>A0ABQ1WDB3</accession>